<feature type="transmembrane region" description="Helical" evidence="5">
    <location>
        <begin position="6"/>
        <end position="24"/>
    </location>
</feature>
<dbReference type="GO" id="GO:0005886">
    <property type="term" value="C:plasma membrane"/>
    <property type="evidence" value="ECO:0007669"/>
    <property type="project" value="TreeGrafter"/>
</dbReference>
<keyword evidence="9" id="KW-1185">Reference proteome</keyword>
<evidence type="ECO:0000256" key="1">
    <source>
        <dbReference type="ARBA" id="ARBA00004196"/>
    </source>
</evidence>
<dbReference type="GO" id="GO:0017004">
    <property type="term" value="P:cytochrome complex assembly"/>
    <property type="evidence" value="ECO:0007669"/>
    <property type="project" value="UniProtKB-KW"/>
</dbReference>
<feature type="transmembrane region" description="Helical" evidence="5">
    <location>
        <begin position="93"/>
        <end position="110"/>
    </location>
</feature>
<name>A0A149VX46_9PROT</name>
<dbReference type="Gene3D" id="1.25.40.10">
    <property type="entry name" value="Tetratricopeptide repeat domain"/>
    <property type="match status" value="1"/>
</dbReference>
<comment type="subcellular location">
    <subcellularLocation>
        <location evidence="1">Cell envelope</location>
    </subcellularLocation>
</comment>
<keyword evidence="3" id="KW-0201">Cytochrome c-type biogenesis</keyword>
<protein>
    <submittedName>
        <fullName evidence="8">Formate-dependent nitrite reductase complex subunit NrfG</fullName>
    </submittedName>
</protein>
<keyword evidence="5" id="KW-1133">Transmembrane helix</keyword>
<dbReference type="EMBL" id="LRRD01000039">
    <property type="protein sequence ID" value="KXW57748.1"/>
    <property type="molecule type" value="Genomic_DNA"/>
</dbReference>
<keyword evidence="4" id="KW-0802">TPR repeat</keyword>
<reference evidence="8 9" key="1">
    <citation type="submission" date="2016-01" db="EMBL/GenBank/DDBJ databases">
        <title>Genome sequence of the acidophilic iron oxidising Ferrovum strain Z-31.</title>
        <authorList>
            <person name="Poehlein A."/>
            <person name="Ullrich S.R."/>
            <person name="Schloemann M."/>
            <person name="Muehling M."/>
            <person name="Daniel R."/>
        </authorList>
    </citation>
    <scope>NUCLEOTIDE SEQUENCE [LARGE SCALE GENOMIC DNA]</scope>
    <source>
        <strain evidence="8 9">Z-31</strain>
    </source>
</reference>
<dbReference type="GO" id="GO:0030313">
    <property type="term" value="C:cell envelope"/>
    <property type="evidence" value="ECO:0007669"/>
    <property type="project" value="UniProtKB-SubCell"/>
</dbReference>
<dbReference type="PATRIC" id="fig|1789004.3.peg.1768"/>
<feature type="domain" description="Cytochrome c-type biogenesis protein H TPR" evidence="7">
    <location>
        <begin position="127"/>
        <end position="265"/>
    </location>
</feature>
<proteinExistence type="predicted"/>
<feature type="domain" description="Cytochrome c-type biogenesis protein H Ig-like" evidence="6">
    <location>
        <begin position="312"/>
        <end position="417"/>
    </location>
</feature>
<dbReference type="PANTHER" id="PTHR47870">
    <property type="entry name" value="CYTOCHROME C-TYPE BIOGENESIS PROTEIN CCMH"/>
    <property type="match status" value="1"/>
</dbReference>
<evidence type="ECO:0000256" key="5">
    <source>
        <dbReference type="SAM" id="Phobius"/>
    </source>
</evidence>
<evidence type="ECO:0000256" key="3">
    <source>
        <dbReference type="ARBA" id="ARBA00022748"/>
    </source>
</evidence>
<gene>
    <name evidence="8" type="primary">nrfG</name>
    <name evidence="8" type="ORF">FEMY_17330</name>
</gene>
<dbReference type="InterPro" id="IPR056412">
    <property type="entry name" value="Ig_CycH"/>
</dbReference>
<dbReference type="InterPro" id="IPR017560">
    <property type="entry name" value="Cyt_c_biogenesis_CcmI"/>
</dbReference>
<dbReference type="Proteomes" id="UP000075653">
    <property type="component" value="Unassembled WGS sequence"/>
</dbReference>
<evidence type="ECO:0000313" key="8">
    <source>
        <dbReference type="EMBL" id="KXW57748.1"/>
    </source>
</evidence>
<dbReference type="SUPFAM" id="SSF48452">
    <property type="entry name" value="TPR-like"/>
    <property type="match status" value="1"/>
</dbReference>
<dbReference type="Pfam" id="PF23892">
    <property type="entry name" value="Ig_CycH"/>
    <property type="match status" value="1"/>
</dbReference>
<comment type="caution">
    <text evidence="8">The sequence shown here is derived from an EMBL/GenBank/DDBJ whole genome shotgun (WGS) entry which is preliminary data.</text>
</comment>
<dbReference type="PANTHER" id="PTHR47870:SF4">
    <property type="entry name" value="CYTOCHROME C-TYPE BIOGENESIS PROTEIN CYCH"/>
    <property type="match status" value="1"/>
</dbReference>
<dbReference type="InterPro" id="IPR011990">
    <property type="entry name" value="TPR-like_helical_dom_sf"/>
</dbReference>
<dbReference type="NCBIfam" id="TIGR03142">
    <property type="entry name" value="cytochro_ccmI"/>
    <property type="match status" value="1"/>
</dbReference>
<sequence length="421" mass="45619">MTVFILASGGLTLLILCYLVFSLIRGSVVSDHRKALNAAVYRDQLQELEAERADGSLADQDYDQAREEVERRLLEDTEVMPEVTDRVHGRTTALLLLALIPLASIGMYLWRGHPEALDLQPAEMAVAPAQQMTPAKINNMVKALAEKLAKNPDNPQGWAMLGRSYMNLDKPGEAIKAFGHLKKEMANDPELMVDYAEALAADAQVRGDDKQMIESNTWVMNALKLEPGNGKGLFMAGSFAFITQQYALAVSYWSKLMPLLEPSSQDSSFVLEQLNKARAQLKLAPVTADSFAGPEGPVKPQAQKGAAASSISGEVTLDPALKDKITPGETLFIFAKAVQGPPMPLAVIRTTVGSWPLKFQLTDAQAMSPQFNLSSVDLVRVEVRVTQSGNPMPSSGDLFGATLPLKPGAHGVELVINQVQP</sequence>
<dbReference type="RefSeq" id="WP_062188255.1">
    <property type="nucleotide sequence ID" value="NZ_LRRD01000039.1"/>
</dbReference>
<dbReference type="InterPro" id="IPR051263">
    <property type="entry name" value="C-type_cytochrome_biogenesis"/>
</dbReference>
<dbReference type="STRING" id="1789004.FEMY_17330"/>
<organism evidence="8 9">
    <name type="scientific">Ferrovum myxofaciens</name>
    <dbReference type="NCBI Taxonomy" id="416213"/>
    <lineage>
        <taxon>Bacteria</taxon>
        <taxon>Pseudomonadati</taxon>
        <taxon>Pseudomonadota</taxon>
        <taxon>Betaproteobacteria</taxon>
        <taxon>Ferrovales</taxon>
        <taxon>Ferrovaceae</taxon>
        <taxon>Ferrovum</taxon>
    </lineage>
</organism>
<evidence type="ECO:0000256" key="2">
    <source>
        <dbReference type="ARBA" id="ARBA00022737"/>
    </source>
</evidence>
<evidence type="ECO:0000313" key="9">
    <source>
        <dbReference type="Proteomes" id="UP000075653"/>
    </source>
</evidence>
<dbReference type="InterPro" id="IPR056413">
    <property type="entry name" value="TPR_CcmH_CycH"/>
</dbReference>
<keyword evidence="2" id="KW-0677">Repeat</keyword>
<dbReference type="Pfam" id="PF23914">
    <property type="entry name" value="TPR_CcmH_CycH"/>
    <property type="match status" value="1"/>
</dbReference>
<dbReference type="AlphaFoldDB" id="A0A149VX46"/>
<evidence type="ECO:0000256" key="4">
    <source>
        <dbReference type="ARBA" id="ARBA00022803"/>
    </source>
</evidence>
<keyword evidence="5" id="KW-0472">Membrane</keyword>
<evidence type="ECO:0000259" key="6">
    <source>
        <dbReference type="Pfam" id="PF23892"/>
    </source>
</evidence>
<keyword evidence="5" id="KW-0812">Transmembrane</keyword>
<evidence type="ECO:0000259" key="7">
    <source>
        <dbReference type="Pfam" id="PF23914"/>
    </source>
</evidence>
<accession>A0A149VX46</accession>